<comment type="caution">
    <text evidence="2">The sequence shown here is derived from an EMBL/GenBank/DDBJ whole genome shotgun (WGS) entry which is preliminary data.</text>
</comment>
<reference evidence="2" key="2">
    <citation type="submission" date="2021-08" db="EMBL/GenBank/DDBJ databases">
        <authorList>
            <person name="Gostincar C."/>
            <person name="Sun X."/>
            <person name="Song Z."/>
            <person name="Gunde-Cimerman N."/>
        </authorList>
    </citation>
    <scope>NUCLEOTIDE SEQUENCE</scope>
    <source>
        <strain evidence="2">EXF-8016</strain>
    </source>
</reference>
<evidence type="ECO:0000313" key="3">
    <source>
        <dbReference type="Proteomes" id="UP000767238"/>
    </source>
</evidence>
<accession>A0A9P8GHA6</accession>
<name>A0A9P8GHA6_AURME</name>
<dbReference type="AlphaFoldDB" id="A0A9P8GHA6"/>
<gene>
    <name evidence="2" type="ORF">KCV03_g3804</name>
</gene>
<feature type="compositionally biased region" description="Polar residues" evidence="1">
    <location>
        <begin position="1"/>
        <end position="11"/>
    </location>
</feature>
<organism evidence="2 3">
    <name type="scientific">Aureobasidium melanogenum</name>
    <name type="common">Aureobasidium pullulans var. melanogenum</name>
    <dbReference type="NCBI Taxonomy" id="46634"/>
    <lineage>
        <taxon>Eukaryota</taxon>
        <taxon>Fungi</taxon>
        <taxon>Dikarya</taxon>
        <taxon>Ascomycota</taxon>
        <taxon>Pezizomycotina</taxon>
        <taxon>Dothideomycetes</taxon>
        <taxon>Dothideomycetidae</taxon>
        <taxon>Dothideales</taxon>
        <taxon>Saccotheciaceae</taxon>
        <taxon>Aureobasidium</taxon>
    </lineage>
</organism>
<dbReference type="OrthoDB" id="3905339at2759"/>
<dbReference type="EMBL" id="JAHFYH010000021">
    <property type="protein sequence ID" value="KAH0224120.1"/>
    <property type="molecule type" value="Genomic_DNA"/>
</dbReference>
<evidence type="ECO:0000256" key="1">
    <source>
        <dbReference type="SAM" id="MobiDB-lite"/>
    </source>
</evidence>
<feature type="compositionally biased region" description="Acidic residues" evidence="1">
    <location>
        <begin position="403"/>
        <end position="414"/>
    </location>
</feature>
<protein>
    <submittedName>
        <fullName evidence="2">Uncharacterized protein</fullName>
    </submittedName>
</protein>
<feature type="region of interest" description="Disordered" evidence="1">
    <location>
        <begin position="1"/>
        <end position="102"/>
    </location>
</feature>
<reference evidence="2" key="1">
    <citation type="journal article" date="2021" name="J Fungi (Basel)">
        <title>Virulence traits and population genomics of the black yeast Aureobasidium melanogenum.</title>
        <authorList>
            <person name="Cernosa A."/>
            <person name="Sun X."/>
            <person name="Gostincar C."/>
            <person name="Fang C."/>
            <person name="Gunde-Cimerman N."/>
            <person name="Song Z."/>
        </authorList>
    </citation>
    <scope>NUCLEOTIDE SEQUENCE</scope>
    <source>
        <strain evidence="2">EXF-8016</strain>
    </source>
</reference>
<feature type="compositionally biased region" description="Basic and acidic residues" evidence="1">
    <location>
        <begin position="390"/>
        <end position="402"/>
    </location>
</feature>
<feature type="non-terminal residue" evidence="2">
    <location>
        <position position="414"/>
    </location>
</feature>
<evidence type="ECO:0000313" key="2">
    <source>
        <dbReference type="EMBL" id="KAH0224120.1"/>
    </source>
</evidence>
<dbReference type="Proteomes" id="UP000767238">
    <property type="component" value="Unassembled WGS sequence"/>
</dbReference>
<feature type="region of interest" description="Disordered" evidence="1">
    <location>
        <begin position="139"/>
        <end position="169"/>
    </location>
</feature>
<sequence>MSASPSGSTDADTSDSESNHSSRVPSPPSFQGPPAASTRSKRSLAQSTASPVPASLPPQPPSASTRAKKLSVQSTKSYTPTKSNTLTQSNTPTQSSAPTKPWLVQSTKSRILPNANAISSVPSFGQSSKVTTLSSDVEVVKTTAESGQPPKPTGANHVKSSDSPPAPEPARLISRKTFEEATGHAFNCRSWFLDRYQGFLRELDPKASHYKHLKEPPTVETSLPQLLQAVTYENSAGFFKKAKSSRFWETVKDLHKTEGLVFKTLTCVDNTLTTKSHFDKSEADMILGQLTTVNIATEAFCTRMSARLTLTAEQSTIFGENDLTYPQLLYFRLAGTDNLPSVEQRFRLLWAIYPIHDMRARFHAWNQALSGNNATLKAMLETVSATIKGVESETRGTKRKAEDDDEGDEDENEQ</sequence>
<feature type="compositionally biased region" description="Polar residues" evidence="1">
    <location>
        <begin position="71"/>
        <end position="102"/>
    </location>
</feature>
<proteinExistence type="predicted"/>
<feature type="region of interest" description="Disordered" evidence="1">
    <location>
        <begin position="389"/>
        <end position="414"/>
    </location>
</feature>